<keyword evidence="1" id="KW-0175">Coiled coil</keyword>
<name>I3YDG2_THIV6</name>
<feature type="region of interest" description="Disordered" evidence="2">
    <location>
        <begin position="1"/>
        <end position="24"/>
    </location>
</feature>
<dbReference type="STRING" id="765911.Thivi_3153"/>
<evidence type="ECO:0000313" key="4">
    <source>
        <dbReference type="Proteomes" id="UP000006062"/>
    </source>
</evidence>
<protein>
    <submittedName>
        <fullName evidence="3">Uncharacterized protein</fullName>
    </submittedName>
</protein>
<keyword evidence="4" id="KW-1185">Reference proteome</keyword>
<dbReference type="HOGENOM" id="CLU_1651395_0_0_6"/>
<dbReference type="EMBL" id="CP003154">
    <property type="protein sequence ID" value="AFL75030.1"/>
    <property type="molecule type" value="Genomic_DNA"/>
</dbReference>
<proteinExistence type="predicted"/>
<sequence length="160" mass="18751">MAHRAAEDAGRAMSEEPHSAKEAARETLRYARDHSQWRMKNLNRNKKEIERTLLRLDAYRDTPEVADFLRRTRRNPGRVDSRELHYMQRSYRDGRPIPDLDAFDALFARVLNDPHAHVYRSHGVRYQVRSVREGWIAILDPDGTHVSLYPNLNDDFGEAL</sequence>
<dbReference type="KEGG" id="tvi:Thivi_3153"/>
<feature type="coiled-coil region" evidence="1">
    <location>
        <begin position="32"/>
        <end position="59"/>
    </location>
</feature>
<evidence type="ECO:0000256" key="2">
    <source>
        <dbReference type="SAM" id="MobiDB-lite"/>
    </source>
</evidence>
<evidence type="ECO:0000313" key="3">
    <source>
        <dbReference type="EMBL" id="AFL75030.1"/>
    </source>
</evidence>
<dbReference type="AlphaFoldDB" id="I3YDG2"/>
<evidence type="ECO:0000256" key="1">
    <source>
        <dbReference type="SAM" id="Coils"/>
    </source>
</evidence>
<organism evidence="3 4">
    <name type="scientific">Thiocystis violascens (strain ATCC 17096 / DSM 198 / 6111)</name>
    <name type="common">Chromatium violascens</name>
    <dbReference type="NCBI Taxonomy" id="765911"/>
    <lineage>
        <taxon>Bacteria</taxon>
        <taxon>Pseudomonadati</taxon>
        <taxon>Pseudomonadota</taxon>
        <taxon>Gammaproteobacteria</taxon>
        <taxon>Chromatiales</taxon>
        <taxon>Chromatiaceae</taxon>
        <taxon>Thiocystis</taxon>
    </lineage>
</organism>
<accession>I3YDG2</accession>
<gene>
    <name evidence="3" type="ordered locus">Thivi_3153</name>
</gene>
<reference evidence="3 4" key="1">
    <citation type="submission" date="2012-06" db="EMBL/GenBank/DDBJ databases">
        <title>Complete sequence of Thiocystis violascens DSM 198.</title>
        <authorList>
            <consortium name="US DOE Joint Genome Institute"/>
            <person name="Lucas S."/>
            <person name="Han J."/>
            <person name="Lapidus A."/>
            <person name="Cheng J.-F."/>
            <person name="Goodwin L."/>
            <person name="Pitluck S."/>
            <person name="Peters L."/>
            <person name="Ovchinnikova G."/>
            <person name="Teshima H."/>
            <person name="Detter J.C."/>
            <person name="Han C."/>
            <person name="Tapia R."/>
            <person name="Land M."/>
            <person name="Hauser L."/>
            <person name="Kyrpides N."/>
            <person name="Ivanova N."/>
            <person name="Pagani I."/>
            <person name="Vogl K."/>
            <person name="Liu Z."/>
            <person name="Frigaard N.-U."/>
            <person name="Bryant D."/>
            <person name="Woyke T."/>
        </authorList>
    </citation>
    <scope>NUCLEOTIDE SEQUENCE [LARGE SCALE GENOMIC DNA]</scope>
    <source>
        <strain evidence="4">ATCC 17096 / DSM 198 / 6111</strain>
    </source>
</reference>
<dbReference type="Proteomes" id="UP000006062">
    <property type="component" value="Chromosome"/>
</dbReference>
<dbReference type="OrthoDB" id="9844578at2"/>